<keyword evidence="2" id="KW-0804">Transcription</keyword>
<dbReference type="GO" id="GO:0006351">
    <property type="term" value="P:DNA-templated transcription"/>
    <property type="evidence" value="ECO:0007669"/>
    <property type="project" value="InterPro"/>
</dbReference>
<sequence>MASADTPPRAVCVNSTPSPIIRSSLLLSTSFSDVLSTEPTTVDSTIYLQVLRIIRATGQFVDDISARYFHGVHIFIPIISRPRFHDQLVNFGAPPPTSFSLILLCMCLITYHPEFTSQDPESLDVKTLYITTKSLFAQIQAFNPPGLHIVQAGTIIAAYEYANKKIAESFATISTCIRMGYASRLHLAAPTPDMDHNSYQQAEEEGNTWWGMVACERTIFCELAPSSQPLASRVPARESRLPTEPMLAIPNTMPNALSPMESTSNASGFGCIAQATWLLDELFKTIEMTDADDRLNRLDGLDHTLRTVLAVIMDQSGGAWGTFCTANGMIIRGLFILHSEIINQVSRMTTCKRKSPDEWMKSSYLALDSFTKMVQDIAVAPNELPFSEIDTLPPSCAFVIQAALLHINDTGGRGDGVQEELEMATERFNHRWAGGK</sequence>
<proteinExistence type="predicted"/>
<name>A0A9W9FHM5_9EURO</name>
<accession>A0A9W9FHM5</accession>
<dbReference type="EMBL" id="JAPQKH010000004">
    <property type="protein sequence ID" value="KAJ5100326.1"/>
    <property type="molecule type" value="Genomic_DNA"/>
</dbReference>
<evidence type="ECO:0000259" key="4">
    <source>
        <dbReference type="Pfam" id="PF04082"/>
    </source>
</evidence>
<dbReference type="PANTHER" id="PTHR47424:SF5">
    <property type="entry name" value="ZN(II)2CYS6 TRANSCRIPTION FACTOR (EUROFUNG)"/>
    <property type="match status" value="1"/>
</dbReference>
<keyword evidence="6" id="KW-1185">Reference proteome</keyword>
<gene>
    <name evidence="5" type="ORF">N7456_006378</name>
</gene>
<dbReference type="GO" id="GO:0008270">
    <property type="term" value="F:zinc ion binding"/>
    <property type="evidence" value="ECO:0007669"/>
    <property type="project" value="InterPro"/>
</dbReference>
<dbReference type="InterPro" id="IPR007219">
    <property type="entry name" value="XnlR_reg_dom"/>
</dbReference>
<reference evidence="5" key="2">
    <citation type="journal article" date="2023" name="IMA Fungus">
        <title>Comparative genomic study of the Penicillium genus elucidates a diverse pangenome and 15 lateral gene transfer events.</title>
        <authorList>
            <person name="Petersen C."/>
            <person name="Sorensen T."/>
            <person name="Nielsen M.R."/>
            <person name="Sondergaard T.E."/>
            <person name="Sorensen J.L."/>
            <person name="Fitzpatrick D.A."/>
            <person name="Frisvad J.C."/>
            <person name="Nielsen K.L."/>
        </authorList>
    </citation>
    <scope>NUCLEOTIDE SEQUENCE</scope>
    <source>
        <strain evidence="5">IBT 30069</strain>
    </source>
</reference>
<evidence type="ECO:0000256" key="2">
    <source>
        <dbReference type="ARBA" id="ARBA00023163"/>
    </source>
</evidence>
<protein>
    <recommendedName>
        <fullName evidence="4">Xylanolytic transcriptional activator regulatory domain-containing protein</fullName>
    </recommendedName>
</protein>
<evidence type="ECO:0000256" key="1">
    <source>
        <dbReference type="ARBA" id="ARBA00023015"/>
    </source>
</evidence>
<dbReference type="GO" id="GO:0000435">
    <property type="term" value="P:positive regulation of transcription from RNA polymerase II promoter by galactose"/>
    <property type="evidence" value="ECO:0007669"/>
    <property type="project" value="TreeGrafter"/>
</dbReference>
<dbReference type="OrthoDB" id="3862662at2759"/>
<dbReference type="Proteomes" id="UP001149165">
    <property type="component" value="Unassembled WGS sequence"/>
</dbReference>
<keyword evidence="1" id="KW-0805">Transcription regulation</keyword>
<dbReference type="AlphaFoldDB" id="A0A9W9FHM5"/>
<dbReference type="GO" id="GO:0000981">
    <property type="term" value="F:DNA-binding transcription factor activity, RNA polymerase II-specific"/>
    <property type="evidence" value="ECO:0007669"/>
    <property type="project" value="TreeGrafter"/>
</dbReference>
<keyword evidence="3" id="KW-0539">Nucleus</keyword>
<evidence type="ECO:0000256" key="3">
    <source>
        <dbReference type="ARBA" id="ARBA00023242"/>
    </source>
</evidence>
<evidence type="ECO:0000313" key="5">
    <source>
        <dbReference type="EMBL" id="KAJ5100326.1"/>
    </source>
</evidence>
<reference evidence="5" key="1">
    <citation type="submission" date="2022-11" db="EMBL/GenBank/DDBJ databases">
        <authorList>
            <person name="Petersen C."/>
        </authorList>
    </citation>
    <scope>NUCLEOTIDE SEQUENCE</scope>
    <source>
        <strain evidence="5">IBT 30069</strain>
    </source>
</reference>
<evidence type="ECO:0000313" key="6">
    <source>
        <dbReference type="Proteomes" id="UP001149165"/>
    </source>
</evidence>
<dbReference type="GO" id="GO:0000978">
    <property type="term" value="F:RNA polymerase II cis-regulatory region sequence-specific DNA binding"/>
    <property type="evidence" value="ECO:0007669"/>
    <property type="project" value="TreeGrafter"/>
</dbReference>
<dbReference type="InterPro" id="IPR051127">
    <property type="entry name" value="Fungal_SecMet_Regulators"/>
</dbReference>
<dbReference type="PANTHER" id="PTHR47424">
    <property type="entry name" value="REGULATORY PROTEIN GAL4"/>
    <property type="match status" value="1"/>
</dbReference>
<dbReference type="CDD" id="cd12148">
    <property type="entry name" value="fungal_TF_MHR"/>
    <property type="match status" value="1"/>
</dbReference>
<organism evidence="5 6">
    <name type="scientific">Penicillium angulare</name>
    <dbReference type="NCBI Taxonomy" id="116970"/>
    <lineage>
        <taxon>Eukaryota</taxon>
        <taxon>Fungi</taxon>
        <taxon>Dikarya</taxon>
        <taxon>Ascomycota</taxon>
        <taxon>Pezizomycotina</taxon>
        <taxon>Eurotiomycetes</taxon>
        <taxon>Eurotiomycetidae</taxon>
        <taxon>Eurotiales</taxon>
        <taxon>Aspergillaceae</taxon>
        <taxon>Penicillium</taxon>
    </lineage>
</organism>
<feature type="domain" description="Xylanolytic transcriptional activator regulatory" evidence="4">
    <location>
        <begin position="67"/>
        <end position="218"/>
    </location>
</feature>
<dbReference type="Pfam" id="PF04082">
    <property type="entry name" value="Fungal_trans"/>
    <property type="match status" value="1"/>
</dbReference>
<dbReference type="GO" id="GO:0005634">
    <property type="term" value="C:nucleus"/>
    <property type="evidence" value="ECO:0007669"/>
    <property type="project" value="TreeGrafter"/>
</dbReference>
<comment type="caution">
    <text evidence="5">The sequence shown here is derived from an EMBL/GenBank/DDBJ whole genome shotgun (WGS) entry which is preliminary data.</text>
</comment>